<reference evidence="1" key="1">
    <citation type="submission" date="2020-04" db="EMBL/GenBank/DDBJ databases">
        <authorList>
            <person name="Zhang T."/>
        </authorList>
    </citation>
    <scope>NUCLEOTIDE SEQUENCE</scope>
    <source>
        <strain evidence="1">HKST-UBA01</strain>
    </source>
</reference>
<accession>A0A955LH70</accession>
<proteinExistence type="predicted"/>
<organism evidence="1 2">
    <name type="scientific">candidate division WWE3 bacterium</name>
    <dbReference type="NCBI Taxonomy" id="2053526"/>
    <lineage>
        <taxon>Bacteria</taxon>
        <taxon>Katanobacteria</taxon>
    </lineage>
</organism>
<dbReference type="AlphaFoldDB" id="A0A955LH70"/>
<sequence>MAKKKPTQPKRKTLNYAYYAKRFRQRVLGIMGDITAENWPGDRNIDLFSQYRNDPYPSHEWARGIASELEQLFAPVAEQYGYTYSFDVEQKGNRATIRMTYYPTELK</sequence>
<evidence type="ECO:0000313" key="1">
    <source>
        <dbReference type="EMBL" id="MCA9390232.1"/>
    </source>
</evidence>
<protein>
    <submittedName>
        <fullName evidence="1">Uncharacterized protein</fullName>
    </submittedName>
</protein>
<evidence type="ECO:0000313" key="2">
    <source>
        <dbReference type="Proteomes" id="UP000701698"/>
    </source>
</evidence>
<gene>
    <name evidence="1" type="ORF">KC571_02405</name>
</gene>
<dbReference type="Proteomes" id="UP000701698">
    <property type="component" value="Unassembled WGS sequence"/>
</dbReference>
<reference evidence="1" key="2">
    <citation type="journal article" date="2021" name="Microbiome">
        <title>Successional dynamics and alternative stable states in a saline activated sludge microbial community over 9 years.</title>
        <authorList>
            <person name="Wang Y."/>
            <person name="Ye J."/>
            <person name="Ju F."/>
            <person name="Liu L."/>
            <person name="Boyd J.A."/>
            <person name="Deng Y."/>
            <person name="Parks D.H."/>
            <person name="Jiang X."/>
            <person name="Yin X."/>
            <person name="Woodcroft B.J."/>
            <person name="Tyson G.W."/>
            <person name="Hugenholtz P."/>
            <person name="Polz M.F."/>
            <person name="Zhang T."/>
        </authorList>
    </citation>
    <scope>NUCLEOTIDE SEQUENCE</scope>
    <source>
        <strain evidence="1">HKST-UBA01</strain>
    </source>
</reference>
<comment type="caution">
    <text evidence="1">The sequence shown here is derived from an EMBL/GenBank/DDBJ whole genome shotgun (WGS) entry which is preliminary data.</text>
</comment>
<dbReference type="EMBL" id="JAGQKX010000050">
    <property type="protein sequence ID" value="MCA9390232.1"/>
    <property type="molecule type" value="Genomic_DNA"/>
</dbReference>
<name>A0A955LH70_UNCKA</name>